<dbReference type="OrthoDB" id="3183633at2"/>
<dbReference type="Gene3D" id="3.90.550.10">
    <property type="entry name" value="Spore Coat Polysaccharide Biosynthesis Protein SpsA, Chain A"/>
    <property type="match status" value="1"/>
</dbReference>
<dbReference type="GO" id="GO:0016758">
    <property type="term" value="F:hexosyltransferase activity"/>
    <property type="evidence" value="ECO:0007669"/>
    <property type="project" value="UniProtKB-ARBA"/>
</dbReference>
<dbReference type="AlphaFoldDB" id="A0A101JSY8"/>
<dbReference type="RefSeq" id="WP_067693390.1">
    <property type="nucleotide sequence ID" value="NZ_LLZH01000178.1"/>
</dbReference>
<comment type="caution">
    <text evidence="3">The sequence shown here is derived from an EMBL/GenBank/DDBJ whole genome shotgun (WGS) entry which is preliminary data.</text>
</comment>
<organism evidence="3 4">
    <name type="scientific">Actinoplanes awajinensis subsp. mycoplanecinus</name>
    <dbReference type="NCBI Taxonomy" id="135947"/>
    <lineage>
        <taxon>Bacteria</taxon>
        <taxon>Bacillati</taxon>
        <taxon>Actinomycetota</taxon>
        <taxon>Actinomycetes</taxon>
        <taxon>Micromonosporales</taxon>
        <taxon>Micromonosporaceae</taxon>
        <taxon>Actinoplanes</taxon>
    </lineage>
</organism>
<dbReference type="InterPro" id="IPR001173">
    <property type="entry name" value="Glyco_trans_2-like"/>
</dbReference>
<feature type="domain" description="Glycosyltransferase 2-like" evidence="2">
    <location>
        <begin position="6"/>
        <end position="137"/>
    </location>
</feature>
<dbReference type="EMBL" id="LLZH01000178">
    <property type="protein sequence ID" value="KUL32389.1"/>
    <property type="molecule type" value="Genomic_DNA"/>
</dbReference>
<keyword evidence="4" id="KW-1185">Reference proteome</keyword>
<protein>
    <submittedName>
        <fullName evidence="3">CDP-glycerol--glycerophosphate glycerophosphotransferase</fullName>
    </submittedName>
</protein>
<sequence>MGVQLTVVVPVYAVEDFLVACLDSIRAGLSPEENAAVEVIAVDDASPDRCGAMLDAYAAEHGTVRVLHLSSNVGLGLARNAGLAEATGRYVWFVDSDDQLPPGSIRAVLDRLRETEPDVLLVDHLREHEDGRLQTDASSPLLAGEPSLDRLLGVQHTAWNRIIRRGLLIENELWFRAGWYEDIPFSNPVLIAADRVDVLNRVCYHYRIGRPGAITATRSERHFEAFDQYDALHRWLDRNDTPPAVRLRMFTLMVNHLLVVAGNDSRMHARFRRPFFRRIAEQYRRHRPAGHRSPSGSAGIKHRLVAANSYALYSAVRAGYRLAGLRRRPTERPPLVSQDTPVSSRPVQTSSLR</sequence>
<dbReference type="SUPFAM" id="SSF53448">
    <property type="entry name" value="Nucleotide-diphospho-sugar transferases"/>
    <property type="match status" value="1"/>
</dbReference>
<feature type="compositionally biased region" description="Polar residues" evidence="1">
    <location>
        <begin position="337"/>
        <end position="353"/>
    </location>
</feature>
<dbReference type="Proteomes" id="UP000053244">
    <property type="component" value="Unassembled WGS sequence"/>
</dbReference>
<dbReference type="PANTHER" id="PTHR22916">
    <property type="entry name" value="GLYCOSYLTRANSFERASE"/>
    <property type="match status" value="1"/>
</dbReference>
<evidence type="ECO:0000259" key="2">
    <source>
        <dbReference type="Pfam" id="PF00535"/>
    </source>
</evidence>
<dbReference type="PANTHER" id="PTHR22916:SF3">
    <property type="entry name" value="UDP-GLCNAC:BETAGAL BETA-1,3-N-ACETYLGLUCOSAMINYLTRANSFERASE-LIKE PROTEIN 1"/>
    <property type="match status" value="1"/>
</dbReference>
<evidence type="ECO:0000256" key="1">
    <source>
        <dbReference type="SAM" id="MobiDB-lite"/>
    </source>
</evidence>
<proteinExistence type="predicted"/>
<dbReference type="CDD" id="cd00761">
    <property type="entry name" value="Glyco_tranf_GTA_type"/>
    <property type="match status" value="1"/>
</dbReference>
<keyword evidence="3" id="KW-0808">Transferase</keyword>
<gene>
    <name evidence="3" type="ORF">ADL15_20430</name>
</gene>
<feature type="region of interest" description="Disordered" evidence="1">
    <location>
        <begin position="329"/>
        <end position="353"/>
    </location>
</feature>
<name>A0A101JSY8_9ACTN</name>
<accession>A0A101JSY8</accession>
<evidence type="ECO:0000313" key="3">
    <source>
        <dbReference type="EMBL" id="KUL32389.1"/>
    </source>
</evidence>
<reference evidence="3 4" key="1">
    <citation type="submission" date="2015-10" db="EMBL/GenBank/DDBJ databases">
        <authorList>
            <person name="Gilbert D.G."/>
        </authorList>
    </citation>
    <scope>NUCLEOTIDE SEQUENCE [LARGE SCALE GENOMIC DNA]</scope>
    <source>
        <strain evidence="3 4">NRRL B-16712</strain>
    </source>
</reference>
<dbReference type="InterPro" id="IPR029044">
    <property type="entry name" value="Nucleotide-diphossugar_trans"/>
</dbReference>
<evidence type="ECO:0000313" key="4">
    <source>
        <dbReference type="Proteomes" id="UP000053244"/>
    </source>
</evidence>
<dbReference type="Pfam" id="PF00535">
    <property type="entry name" value="Glycos_transf_2"/>
    <property type="match status" value="1"/>
</dbReference>